<accession>A0A3D9IDW9</accession>
<dbReference type="AlphaFoldDB" id="A0A3D9IDW9"/>
<evidence type="ECO:0000313" key="4">
    <source>
        <dbReference type="Proteomes" id="UP000256869"/>
    </source>
</evidence>
<keyword evidence="1" id="KW-0732">Signal</keyword>
<sequence length="147" mass="16752">MKVFIIFLSLLGLLTSCSSHSGINDKKTGKVGSVHEQNLILHISKPEDQSYKVYKKIEDNETVQTLMNVLQNVSWENAKISMSRGPDYKIKTINIDRTISYEPITYAVWITPMKDLLEIIIEGQSKYGKLSKQESTILLMTLRSNDE</sequence>
<evidence type="ECO:0000259" key="2">
    <source>
        <dbReference type="Pfam" id="PF26353"/>
    </source>
</evidence>
<organism evidence="3 4">
    <name type="scientific">Cohnella lupini</name>
    <dbReference type="NCBI Taxonomy" id="1294267"/>
    <lineage>
        <taxon>Bacteria</taxon>
        <taxon>Bacillati</taxon>
        <taxon>Bacillota</taxon>
        <taxon>Bacilli</taxon>
        <taxon>Bacillales</taxon>
        <taxon>Paenibacillaceae</taxon>
        <taxon>Cohnella</taxon>
    </lineage>
</organism>
<feature type="domain" description="YhfM-like" evidence="2">
    <location>
        <begin position="42"/>
        <end position="144"/>
    </location>
</feature>
<dbReference type="Pfam" id="PF26353">
    <property type="entry name" value="YhfM"/>
    <property type="match status" value="1"/>
</dbReference>
<gene>
    <name evidence="3" type="ORF">DFP95_107235</name>
</gene>
<feature type="signal peptide" evidence="1">
    <location>
        <begin position="1"/>
        <end position="21"/>
    </location>
</feature>
<proteinExistence type="predicted"/>
<name>A0A3D9IDW9_9BACL</name>
<dbReference type="EMBL" id="QRDY01000007">
    <property type="protein sequence ID" value="RED59396.1"/>
    <property type="molecule type" value="Genomic_DNA"/>
</dbReference>
<dbReference type="OrthoDB" id="1911879at2"/>
<dbReference type="InterPro" id="IPR058780">
    <property type="entry name" value="YhfM-like_dom"/>
</dbReference>
<dbReference type="PROSITE" id="PS51257">
    <property type="entry name" value="PROKAR_LIPOPROTEIN"/>
    <property type="match status" value="1"/>
</dbReference>
<feature type="chain" id="PRO_5017777660" description="YhfM-like domain-containing protein" evidence="1">
    <location>
        <begin position="22"/>
        <end position="147"/>
    </location>
</feature>
<comment type="caution">
    <text evidence="3">The sequence shown here is derived from an EMBL/GenBank/DDBJ whole genome shotgun (WGS) entry which is preliminary data.</text>
</comment>
<dbReference type="Proteomes" id="UP000256869">
    <property type="component" value="Unassembled WGS sequence"/>
</dbReference>
<evidence type="ECO:0000313" key="3">
    <source>
        <dbReference type="EMBL" id="RED59396.1"/>
    </source>
</evidence>
<evidence type="ECO:0000256" key="1">
    <source>
        <dbReference type="SAM" id="SignalP"/>
    </source>
</evidence>
<dbReference type="RefSeq" id="WP_115993440.1">
    <property type="nucleotide sequence ID" value="NZ_QRDY01000007.1"/>
</dbReference>
<protein>
    <recommendedName>
        <fullName evidence="2">YhfM-like domain-containing protein</fullName>
    </recommendedName>
</protein>
<reference evidence="3 4" key="1">
    <citation type="submission" date="2018-07" db="EMBL/GenBank/DDBJ databases">
        <title>Genomic Encyclopedia of Type Strains, Phase III (KMG-III): the genomes of soil and plant-associated and newly described type strains.</title>
        <authorList>
            <person name="Whitman W."/>
        </authorList>
    </citation>
    <scope>NUCLEOTIDE SEQUENCE [LARGE SCALE GENOMIC DNA]</scope>
    <source>
        <strain evidence="3 4">CECT 8236</strain>
    </source>
</reference>
<keyword evidence="4" id="KW-1185">Reference proteome</keyword>